<dbReference type="InterPro" id="IPR001792">
    <property type="entry name" value="Acylphosphatase-like_dom"/>
</dbReference>
<comment type="caution">
    <text evidence="7">The sequence shown here is derived from an EMBL/GenBank/DDBJ whole genome shotgun (WGS) entry which is preliminary data.</text>
</comment>
<evidence type="ECO:0000256" key="5">
    <source>
        <dbReference type="RuleBase" id="RU004168"/>
    </source>
</evidence>
<dbReference type="GO" id="GO:0003998">
    <property type="term" value="F:acylphosphatase activity"/>
    <property type="evidence" value="ECO:0007669"/>
    <property type="project" value="UniProtKB-EC"/>
</dbReference>
<gene>
    <name evidence="7" type="ORF">KUV50_06390</name>
</gene>
<dbReference type="SUPFAM" id="SSF54975">
    <property type="entry name" value="Acylphosphatase/BLUF domain-like"/>
    <property type="match status" value="1"/>
</dbReference>
<dbReference type="PANTHER" id="PTHR47268:SF4">
    <property type="entry name" value="ACYLPHOSPHATASE"/>
    <property type="match status" value="1"/>
</dbReference>
<dbReference type="InterPro" id="IPR020456">
    <property type="entry name" value="Acylphosphatase"/>
</dbReference>
<accession>A0A953LCG3</accession>
<dbReference type="EMBL" id="JAHVHU010000006">
    <property type="protein sequence ID" value="MBY5957749.1"/>
    <property type="molecule type" value="Genomic_DNA"/>
</dbReference>
<dbReference type="PROSITE" id="PS00150">
    <property type="entry name" value="ACYLPHOSPHATASE_1"/>
    <property type="match status" value="1"/>
</dbReference>
<keyword evidence="4" id="KW-0378">Hydrolase</keyword>
<evidence type="ECO:0000256" key="2">
    <source>
        <dbReference type="ARBA" id="ARBA00012150"/>
    </source>
</evidence>
<dbReference type="EC" id="3.6.1.7" evidence="2 4"/>
<dbReference type="RefSeq" id="WP_222579272.1">
    <property type="nucleotide sequence ID" value="NZ_JAHVHU010000006.1"/>
</dbReference>
<protein>
    <recommendedName>
        <fullName evidence="2 4">acylphosphatase</fullName>
        <ecNumber evidence="2 4">3.6.1.7</ecNumber>
    </recommendedName>
</protein>
<evidence type="ECO:0000256" key="1">
    <source>
        <dbReference type="ARBA" id="ARBA00005614"/>
    </source>
</evidence>
<dbReference type="InterPro" id="IPR017968">
    <property type="entry name" value="Acylphosphatase_CS"/>
</dbReference>
<feature type="active site" evidence="4">
    <location>
        <position position="36"/>
    </location>
</feature>
<feature type="domain" description="Acylphosphatase-like" evidence="6">
    <location>
        <begin position="3"/>
        <end position="90"/>
    </location>
</feature>
<dbReference type="Gene3D" id="3.30.70.100">
    <property type="match status" value="1"/>
</dbReference>
<evidence type="ECO:0000313" key="8">
    <source>
        <dbReference type="Proteomes" id="UP000753961"/>
    </source>
</evidence>
<comment type="catalytic activity">
    <reaction evidence="3 4">
        <text>an acyl phosphate + H2O = a carboxylate + phosphate + H(+)</text>
        <dbReference type="Rhea" id="RHEA:14965"/>
        <dbReference type="ChEBI" id="CHEBI:15377"/>
        <dbReference type="ChEBI" id="CHEBI:15378"/>
        <dbReference type="ChEBI" id="CHEBI:29067"/>
        <dbReference type="ChEBI" id="CHEBI:43474"/>
        <dbReference type="ChEBI" id="CHEBI:59918"/>
        <dbReference type="EC" id="3.6.1.7"/>
    </reaction>
</comment>
<evidence type="ECO:0000313" key="7">
    <source>
        <dbReference type="EMBL" id="MBY5957749.1"/>
    </source>
</evidence>
<dbReference type="AlphaFoldDB" id="A0A953LCG3"/>
<sequence length="90" mass="10385">MKTIELKVTGQVQGVFFRASTQDKARQLGLTGRVWNHQDGSVRIIAQGDEQAFRPFLKWLHKGPERAVVEEVKWEEIQNGKNYSGFKVER</sequence>
<dbReference type="PRINTS" id="PR00112">
    <property type="entry name" value="ACYLPHPHTASE"/>
</dbReference>
<name>A0A953LCG3_9BACT</name>
<dbReference type="Proteomes" id="UP000753961">
    <property type="component" value="Unassembled WGS sequence"/>
</dbReference>
<reference evidence="7" key="1">
    <citation type="submission" date="2021-06" db="EMBL/GenBank/DDBJ databases">
        <title>44 bacteria genomes isolated from Dapeng, Shenzhen.</title>
        <authorList>
            <person name="Zheng W."/>
            <person name="Yu S."/>
            <person name="Huang Y."/>
        </authorList>
    </citation>
    <scope>NUCLEOTIDE SEQUENCE</scope>
    <source>
        <strain evidence="7">DP5N28-2</strain>
    </source>
</reference>
<dbReference type="Pfam" id="PF00708">
    <property type="entry name" value="Acylphosphatase"/>
    <property type="match status" value="1"/>
</dbReference>
<dbReference type="PROSITE" id="PS51160">
    <property type="entry name" value="ACYLPHOSPHATASE_3"/>
    <property type="match status" value="1"/>
</dbReference>
<comment type="similarity">
    <text evidence="1 5">Belongs to the acylphosphatase family.</text>
</comment>
<proteinExistence type="inferred from homology"/>
<keyword evidence="8" id="KW-1185">Reference proteome</keyword>
<evidence type="ECO:0000259" key="6">
    <source>
        <dbReference type="PROSITE" id="PS51160"/>
    </source>
</evidence>
<dbReference type="InterPro" id="IPR036046">
    <property type="entry name" value="Acylphosphatase-like_dom_sf"/>
</dbReference>
<feature type="active site" evidence="4">
    <location>
        <position position="18"/>
    </location>
</feature>
<organism evidence="7 8">
    <name type="scientific">Membranihabitans marinus</name>
    <dbReference type="NCBI Taxonomy" id="1227546"/>
    <lineage>
        <taxon>Bacteria</taxon>
        <taxon>Pseudomonadati</taxon>
        <taxon>Bacteroidota</taxon>
        <taxon>Saprospiria</taxon>
        <taxon>Saprospirales</taxon>
        <taxon>Saprospiraceae</taxon>
        <taxon>Membranihabitans</taxon>
    </lineage>
</organism>
<evidence type="ECO:0000256" key="3">
    <source>
        <dbReference type="ARBA" id="ARBA00047645"/>
    </source>
</evidence>
<dbReference type="PANTHER" id="PTHR47268">
    <property type="entry name" value="ACYLPHOSPHATASE"/>
    <property type="match status" value="1"/>
</dbReference>
<evidence type="ECO:0000256" key="4">
    <source>
        <dbReference type="PROSITE-ProRule" id="PRU00520"/>
    </source>
</evidence>